<proteinExistence type="predicted"/>
<gene>
    <name evidence="1" type="ORF">BXY41_117102</name>
</gene>
<sequence length="832" mass="95908">MKYLEYPLFAEGFVNRFLISEVHTQVREFTRSTLSGRVNEWLKKGFAIHENPCRKEFLEERRQEVPDYPDFTKLSEGNKLKQYFPFGNPGIDASGFYYRPTYLRMYGFTTLWSDMANTIDFELETCGGLTVWANEQLICDFTPFTRNLVKKTTVSIPLLKGENSLVVCLDDLAERDTDYYFRMKRLGGADLKILIPVKEEVNEGVLTKMEQMLNAMSFDKEAYISETIKMNLSNPFDTNLGLEVIITPGEFIEKMEESWKLIKTRKYTMEPLQKGLELFHADDISPGYYYFTVVLTCQGISIKRKIGNQLVREEFLLSGNEDSSIRRKLAMDAVIRFAPDNTYKAAALLYMNQDCQRAEAILMEELEGVRSRKDCSDFHFIIMIYIYRMFQDRISDTLKKALEETMVQYRYWIDEPGDDVMWFFSENHALLFHCCQYLTGTYLPERIFTNSGRTGAEVKARGEELLHQWFDDFFREFITEWNSNAYIPVDVLGIGTLYNLTEEDNPLHKKAQKALDMIFYSLTVNAHKGAVMTSFGRSYEKEMKGNYNAGTTSLLYVAYNAGYLNRACIGYISLILGNYEPPMEYKKYAVIDEEDELIFENTQGFENHVNLYLYKNNRALLSTAVGFKPFEKGYQEHILQATIDETAQVFINHPGEAFPYGSGRPNFWAGNGVLPLGAQFENTSVLRFHIEEEERIGYTHAYIPISAFSRYKGEDGVLVLEKDGAYIAVKALQGLTIQEHGPNQFREFISQGRDNVWVVRVGSLGEDQSLDDIFSAFKKLAITMDGTSTSVTDENGTEYLLEKETILKVNGETVYHYPQTVEGTIRWRKMTT</sequence>
<dbReference type="RefSeq" id="WP_104439477.1">
    <property type="nucleotide sequence ID" value="NZ_PTJA01000017.1"/>
</dbReference>
<organism evidence="1 2">
    <name type="scientific">Lacrimispora xylanisolvens</name>
    <dbReference type="NCBI Taxonomy" id="384636"/>
    <lineage>
        <taxon>Bacteria</taxon>
        <taxon>Bacillati</taxon>
        <taxon>Bacillota</taxon>
        <taxon>Clostridia</taxon>
        <taxon>Lachnospirales</taxon>
        <taxon>Lachnospiraceae</taxon>
        <taxon>Lacrimispora</taxon>
    </lineage>
</organism>
<name>A0A2S6HHL1_9FIRM</name>
<dbReference type="OrthoDB" id="1029638at2"/>
<dbReference type="AlphaFoldDB" id="A0A2S6HHL1"/>
<accession>A0A2S6HHL1</accession>
<evidence type="ECO:0000313" key="2">
    <source>
        <dbReference type="Proteomes" id="UP000237749"/>
    </source>
</evidence>
<dbReference type="Proteomes" id="UP000237749">
    <property type="component" value="Unassembled WGS sequence"/>
</dbReference>
<comment type="caution">
    <text evidence="1">The sequence shown here is derived from an EMBL/GenBank/DDBJ whole genome shotgun (WGS) entry which is preliminary data.</text>
</comment>
<dbReference type="EMBL" id="PTJA01000017">
    <property type="protein sequence ID" value="PPK76873.1"/>
    <property type="molecule type" value="Genomic_DNA"/>
</dbReference>
<protein>
    <submittedName>
        <fullName evidence="1">Uncharacterized protein</fullName>
    </submittedName>
</protein>
<reference evidence="1 2" key="1">
    <citation type="submission" date="2018-02" db="EMBL/GenBank/DDBJ databases">
        <title>Genomic Encyclopedia of Archaeal and Bacterial Type Strains, Phase II (KMG-II): from individual species to whole genera.</title>
        <authorList>
            <person name="Goeker M."/>
        </authorList>
    </citation>
    <scope>NUCLEOTIDE SEQUENCE [LARGE SCALE GENOMIC DNA]</scope>
    <source>
        <strain evidence="1 2">DSM 3808</strain>
    </source>
</reference>
<keyword evidence="2" id="KW-1185">Reference proteome</keyword>
<evidence type="ECO:0000313" key="1">
    <source>
        <dbReference type="EMBL" id="PPK76873.1"/>
    </source>
</evidence>